<gene>
    <name evidence="1" type="ORF">RF11_14391</name>
</gene>
<dbReference type="AlphaFoldDB" id="A0A0C2J8M5"/>
<name>A0A0C2J8M5_THEKT</name>
<evidence type="ECO:0000313" key="2">
    <source>
        <dbReference type="Proteomes" id="UP000031668"/>
    </source>
</evidence>
<accession>A0A0C2J8M5</accession>
<dbReference type="EMBL" id="JWZT01003819">
    <property type="protein sequence ID" value="KII65468.1"/>
    <property type="molecule type" value="Genomic_DNA"/>
</dbReference>
<reference evidence="1 2" key="1">
    <citation type="journal article" date="2014" name="Genome Biol. Evol.">
        <title>The genome of the myxosporean Thelohanellus kitauei shows adaptations to nutrient acquisition within its fish host.</title>
        <authorList>
            <person name="Yang Y."/>
            <person name="Xiong J."/>
            <person name="Zhou Z."/>
            <person name="Huo F."/>
            <person name="Miao W."/>
            <person name="Ran C."/>
            <person name="Liu Y."/>
            <person name="Zhang J."/>
            <person name="Feng J."/>
            <person name="Wang M."/>
            <person name="Wang M."/>
            <person name="Wang L."/>
            <person name="Yao B."/>
        </authorList>
    </citation>
    <scope>NUCLEOTIDE SEQUENCE [LARGE SCALE GENOMIC DNA]</scope>
    <source>
        <strain evidence="1">Wuqing</strain>
    </source>
</reference>
<comment type="caution">
    <text evidence="1">The sequence shown here is derived from an EMBL/GenBank/DDBJ whole genome shotgun (WGS) entry which is preliminary data.</text>
</comment>
<sequence length="148" mass="16836">MDEIFNGENAAIRYLISEGVISPPELCPKKKLELLQKNCRKEESLFKGTFFYKSKLKINQILEIAYIWVGCTKIPNSKKITGISKPTMTYYSKNLRRLVSASLDFVDMQIGGPGIEGEIDECKLMKNKHHRRNPVSGAWVLGGVERTR</sequence>
<protein>
    <submittedName>
        <fullName evidence="1">Uncharacterized protein</fullName>
    </submittedName>
</protein>
<dbReference type="Proteomes" id="UP000031668">
    <property type="component" value="Unassembled WGS sequence"/>
</dbReference>
<organism evidence="1 2">
    <name type="scientific">Thelohanellus kitauei</name>
    <name type="common">Myxosporean</name>
    <dbReference type="NCBI Taxonomy" id="669202"/>
    <lineage>
        <taxon>Eukaryota</taxon>
        <taxon>Metazoa</taxon>
        <taxon>Cnidaria</taxon>
        <taxon>Myxozoa</taxon>
        <taxon>Myxosporea</taxon>
        <taxon>Bivalvulida</taxon>
        <taxon>Platysporina</taxon>
        <taxon>Myxobolidae</taxon>
        <taxon>Thelohanellus</taxon>
    </lineage>
</organism>
<evidence type="ECO:0000313" key="1">
    <source>
        <dbReference type="EMBL" id="KII65468.1"/>
    </source>
</evidence>
<proteinExistence type="predicted"/>
<keyword evidence="2" id="KW-1185">Reference proteome</keyword>